<dbReference type="AlphaFoldDB" id="A0A565BH17"/>
<gene>
    <name evidence="2" type="ORF">ANE_LOCUS11037</name>
</gene>
<dbReference type="InterPro" id="IPR008808">
    <property type="entry name" value="Powdery_mildew-R_dom"/>
</dbReference>
<evidence type="ECO:0000313" key="3">
    <source>
        <dbReference type="Proteomes" id="UP000489600"/>
    </source>
</evidence>
<dbReference type="PROSITE" id="PS51153">
    <property type="entry name" value="RPW8"/>
    <property type="match status" value="1"/>
</dbReference>
<organism evidence="2 3">
    <name type="scientific">Arabis nemorensis</name>
    <dbReference type="NCBI Taxonomy" id="586526"/>
    <lineage>
        <taxon>Eukaryota</taxon>
        <taxon>Viridiplantae</taxon>
        <taxon>Streptophyta</taxon>
        <taxon>Embryophyta</taxon>
        <taxon>Tracheophyta</taxon>
        <taxon>Spermatophyta</taxon>
        <taxon>Magnoliopsida</taxon>
        <taxon>eudicotyledons</taxon>
        <taxon>Gunneridae</taxon>
        <taxon>Pentapetalae</taxon>
        <taxon>rosids</taxon>
        <taxon>malvids</taxon>
        <taxon>Brassicales</taxon>
        <taxon>Brassicaceae</taxon>
        <taxon>Arabideae</taxon>
        <taxon>Arabis</taxon>
    </lineage>
</organism>
<dbReference type="EMBL" id="CABITT030000004">
    <property type="protein sequence ID" value="VVB00593.1"/>
    <property type="molecule type" value="Genomic_DNA"/>
</dbReference>
<name>A0A565BH17_9BRAS</name>
<evidence type="ECO:0000313" key="2">
    <source>
        <dbReference type="EMBL" id="VVB00593.1"/>
    </source>
</evidence>
<reference evidence="2" key="1">
    <citation type="submission" date="2019-07" db="EMBL/GenBank/DDBJ databases">
        <authorList>
            <person name="Dittberner H."/>
        </authorList>
    </citation>
    <scope>NUCLEOTIDE SEQUENCE [LARGE SCALE GENOMIC DNA]</scope>
</reference>
<comment type="caution">
    <text evidence="2">The sequence shown here is derived from an EMBL/GenBank/DDBJ whole genome shotgun (WGS) entry which is preliminary data.</text>
</comment>
<feature type="domain" description="RPW8" evidence="1">
    <location>
        <begin position="2"/>
        <end position="148"/>
    </location>
</feature>
<proteinExistence type="predicted"/>
<dbReference type="OrthoDB" id="1097453at2759"/>
<sequence>MGKASEMVAGAFGGAIVSEIMKFVIAEAKTVLAFKYVSKDLASTMEDLHPIITKFESLQRVEQLKTLMDTIANARVLVQKCSGVQRWNLLKKYYYTRKIMRIQKEMVSFCQVQLQILQHWNQLQSMEEIKQLDVLMNEINTNHQILIKKMEDVMEALRVGFETKPCSLDIQENTSSSTSLRKLLSTSC</sequence>
<dbReference type="Pfam" id="PF05659">
    <property type="entry name" value="RPW8"/>
    <property type="match status" value="1"/>
</dbReference>
<evidence type="ECO:0000259" key="1">
    <source>
        <dbReference type="PROSITE" id="PS51153"/>
    </source>
</evidence>
<dbReference type="Proteomes" id="UP000489600">
    <property type="component" value="Unassembled WGS sequence"/>
</dbReference>
<protein>
    <recommendedName>
        <fullName evidence="1">RPW8 domain-containing protein</fullName>
    </recommendedName>
</protein>
<accession>A0A565BH17</accession>
<keyword evidence="3" id="KW-1185">Reference proteome</keyword>